<name>A0AAV3F3D9_9FLAO</name>
<dbReference type="Proteomes" id="UP000004834">
    <property type="component" value="Unassembled WGS sequence"/>
</dbReference>
<organism evidence="1 2">
    <name type="scientific">Myroides odoratimimus CIP 101113</name>
    <dbReference type="NCBI Taxonomy" id="883154"/>
    <lineage>
        <taxon>Bacteria</taxon>
        <taxon>Pseudomonadati</taxon>
        <taxon>Bacteroidota</taxon>
        <taxon>Flavobacteriia</taxon>
        <taxon>Flavobacteriales</taxon>
        <taxon>Flavobacteriaceae</taxon>
        <taxon>Myroides</taxon>
    </lineage>
</organism>
<reference evidence="1 2" key="1">
    <citation type="submission" date="2011-11" db="EMBL/GenBank/DDBJ databases">
        <title>The Genome Sequence of Myroides odoratimimus CIP 101113.</title>
        <authorList>
            <person name="Earl A."/>
            <person name="Ward D."/>
            <person name="Feldgarden M."/>
            <person name="Gevers D."/>
            <person name="Huys G."/>
            <person name="Young S.K."/>
            <person name="Zeng Q."/>
            <person name="Gargeya S."/>
            <person name="Fitzgerald M."/>
            <person name="Haas B."/>
            <person name="Abouelleil A."/>
            <person name="Alvarado L."/>
            <person name="Arachchi H.M."/>
            <person name="Berlin A."/>
            <person name="Brown A."/>
            <person name="Chapman S.B."/>
            <person name="Chen Z."/>
            <person name="Dunbar C."/>
            <person name="Freedman E."/>
            <person name="Gearin G."/>
            <person name="Goldberg J."/>
            <person name="Griggs A."/>
            <person name="Gujja S."/>
            <person name="Heiman D."/>
            <person name="Howarth C."/>
            <person name="Larson L."/>
            <person name="Lui A."/>
            <person name="MacDonald P.J.P."/>
            <person name="Montmayeur A."/>
            <person name="Murphy C."/>
            <person name="Neiman D."/>
            <person name="Pearson M."/>
            <person name="Priest M."/>
            <person name="Roberts A."/>
            <person name="Saif S."/>
            <person name="Shea T."/>
            <person name="Shenoy N."/>
            <person name="Sisk P."/>
            <person name="Stolte C."/>
            <person name="Sykes S."/>
            <person name="Wortman J."/>
            <person name="Nusbaum C."/>
            <person name="Birren B."/>
        </authorList>
    </citation>
    <scope>NUCLEOTIDE SEQUENCE [LARGE SCALE GENOMIC DNA]</scope>
    <source>
        <strain evidence="1 2">CIP 101113</strain>
    </source>
</reference>
<accession>A0AAV3F3D9</accession>
<sequence length="50" mass="6033">MKLVDLVKYFRKGGTYQDFCKLYSLNVDSEVIEIYMETPFQIDNELFFLK</sequence>
<proteinExistence type="predicted"/>
<dbReference type="AlphaFoldDB" id="A0AAV3F3D9"/>
<dbReference type="EMBL" id="AGEE01000017">
    <property type="protein sequence ID" value="EHO12608.1"/>
    <property type="molecule type" value="Genomic_DNA"/>
</dbReference>
<comment type="caution">
    <text evidence="1">The sequence shown here is derived from an EMBL/GenBank/DDBJ whole genome shotgun (WGS) entry which is preliminary data.</text>
</comment>
<protein>
    <submittedName>
        <fullName evidence="1">Uncharacterized protein</fullName>
    </submittedName>
</protein>
<evidence type="ECO:0000313" key="1">
    <source>
        <dbReference type="EMBL" id="EHO12608.1"/>
    </source>
</evidence>
<gene>
    <name evidence="1" type="ORF">HMPREF9715_01763</name>
</gene>
<evidence type="ECO:0000313" key="2">
    <source>
        <dbReference type="Proteomes" id="UP000004834"/>
    </source>
</evidence>